<dbReference type="Pfam" id="PF12833">
    <property type="entry name" value="HTH_18"/>
    <property type="match status" value="1"/>
</dbReference>
<dbReference type="PANTHER" id="PTHR43130">
    <property type="entry name" value="ARAC-FAMILY TRANSCRIPTIONAL REGULATOR"/>
    <property type="match status" value="1"/>
</dbReference>
<evidence type="ECO:0000256" key="3">
    <source>
        <dbReference type="SAM" id="MobiDB-lite"/>
    </source>
</evidence>
<dbReference type="Gene3D" id="1.10.10.60">
    <property type="entry name" value="Homeodomain-like"/>
    <property type="match status" value="1"/>
</dbReference>
<protein>
    <submittedName>
        <fullName evidence="5">Transcriptional regulator, AraC family with amidase-like domain</fullName>
    </submittedName>
</protein>
<dbReference type="EMBL" id="CP000249">
    <property type="protein sequence ID" value="ABD11370.1"/>
    <property type="molecule type" value="Genomic_DNA"/>
</dbReference>
<dbReference type="InterPro" id="IPR009057">
    <property type="entry name" value="Homeodomain-like_sf"/>
</dbReference>
<dbReference type="STRING" id="106370.Francci3_1996"/>
<sequence length="346" mass="36263">MRSGIGCSAVLHKETATRHAVVALAVPATVAMDLAIPAQVFGHLDLAEHYTFTLCTEQPGSLPTTTGFALEVAHGLAALDAADTVVVPGYAPLVTPAPGVLDALRAAADRGVRLMSVCTGAFALAAAGLLDGQRATTHWEDAGDLAARHPTVQVDPNVLYVDGERILTSAGVCAGIDLCLHILRRDLGSAVATRVARRLVVAPHRAGGQAQLLRRPVPGPKPGSGGPGRLAATCDWALERLAEPLSVADLAGHAGYATRTFARRFIAEYGVTPRQWLLAHRIAEARLLLEVTDLPVDRIAARCGLGTAANLRIHLARDAANTPSAYRASYQGRPRRASGRADELAP</sequence>
<dbReference type="GO" id="GO:0003700">
    <property type="term" value="F:DNA-binding transcription factor activity"/>
    <property type="evidence" value="ECO:0007669"/>
    <property type="project" value="InterPro"/>
</dbReference>
<accession>Q2JBH2</accession>
<dbReference type="InterPro" id="IPR052158">
    <property type="entry name" value="INH-QAR"/>
</dbReference>
<evidence type="ECO:0000256" key="2">
    <source>
        <dbReference type="ARBA" id="ARBA00023163"/>
    </source>
</evidence>
<evidence type="ECO:0000313" key="6">
    <source>
        <dbReference type="Proteomes" id="UP000001937"/>
    </source>
</evidence>
<dbReference type="PROSITE" id="PS01124">
    <property type="entry name" value="HTH_ARAC_FAMILY_2"/>
    <property type="match status" value="1"/>
</dbReference>
<reference evidence="5 6" key="1">
    <citation type="journal article" date="2007" name="Genome Res.">
        <title>Genome characteristics of facultatively symbiotic Frankia sp. strains reflect host range and host plant biogeography.</title>
        <authorList>
            <person name="Normand P."/>
            <person name="Lapierre P."/>
            <person name="Tisa L.S."/>
            <person name="Gogarten J.P."/>
            <person name="Alloisio N."/>
            <person name="Bagnarol E."/>
            <person name="Bassi C.A."/>
            <person name="Berry A.M."/>
            <person name="Bickhart D.M."/>
            <person name="Choisne N."/>
            <person name="Couloux A."/>
            <person name="Cournoyer B."/>
            <person name="Cruveiller S."/>
            <person name="Daubin V."/>
            <person name="Demange N."/>
            <person name="Francino M.P."/>
            <person name="Goltsman E."/>
            <person name="Huang Y."/>
            <person name="Kopp O.R."/>
            <person name="Labarre L."/>
            <person name="Lapidus A."/>
            <person name="Lavire C."/>
            <person name="Marechal J."/>
            <person name="Martinez M."/>
            <person name="Mastronunzio J.E."/>
            <person name="Mullin B.C."/>
            <person name="Niemann J."/>
            <person name="Pujic P."/>
            <person name="Rawnsley T."/>
            <person name="Rouy Z."/>
            <person name="Schenowitz C."/>
            <person name="Sellstedt A."/>
            <person name="Tavares F."/>
            <person name="Tomkins J.P."/>
            <person name="Vallenet D."/>
            <person name="Valverde C."/>
            <person name="Wall L.G."/>
            <person name="Wang Y."/>
            <person name="Medigue C."/>
            <person name="Benson D.R."/>
        </authorList>
    </citation>
    <scope>NUCLEOTIDE SEQUENCE [LARGE SCALE GENOMIC DNA]</scope>
    <source>
        <strain evidence="6">DSM 45818 / CECT 9043 / CcI3</strain>
    </source>
</reference>
<name>Q2JBH2_FRACC</name>
<dbReference type="SUPFAM" id="SSF52317">
    <property type="entry name" value="Class I glutamine amidotransferase-like"/>
    <property type="match status" value="1"/>
</dbReference>
<keyword evidence="6" id="KW-1185">Reference proteome</keyword>
<dbReference type="SUPFAM" id="SSF46689">
    <property type="entry name" value="Homeodomain-like"/>
    <property type="match status" value="2"/>
</dbReference>
<dbReference type="Gene3D" id="3.40.50.880">
    <property type="match status" value="1"/>
</dbReference>
<evidence type="ECO:0000256" key="1">
    <source>
        <dbReference type="ARBA" id="ARBA00023015"/>
    </source>
</evidence>
<keyword evidence="2" id="KW-0804">Transcription</keyword>
<organism evidence="5 6">
    <name type="scientific">Frankia casuarinae (strain DSM 45818 / CECT 9043 / HFP020203 / CcI3)</name>
    <dbReference type="NCBI Taxonomy" id="106370"/>
    <lineage>
        <taxon>Bacteria</taxon>
        <taxon>Bacillati</taxon>
        <taxon>Actinomycetota</taxon>
        <taxon>Actinomycetes</taxon>
        <taxon>Frankiales</taxon>
        <taxon>Frankiaceae</taxon>
        <taxon>Frankia</taxon>
    </lineage>
</organism>
<keyword evidence="1" id="KW-0805">Transcription regulation</keyword>
<dbReference type="KEGG" id="fra:Francci3_1996"/>
<proteinExistence type="predicted"/>
<dbReference type="eggNOG" id="COG4977">
    <property type="taxonomic scope" value="Bacteria"/>
</dbReference>
<dbReference type="PhylomeDB" id="Q2JBH2"/>
<dbReference type="CDD" id="cd03137">
    <property type="entry name" value="GATase1_AraC_1"/>
    <property type="match status" value="1"/>
</dbReference>
<dbReference type="SMART" id="SM00342">
    <property type="entry name" value="HTH_ARAC"/>
    <property type="match status" value="1"/>
</dbReference>
<feature type="region of interest" description="Disordered" evidence="3">
    <location>
        <begin position="326"/>
        <end position="346"/>
    </location>
</feature>
<dbReference type="InterPro" id="IPR002818">
    <property type="entry name" value="DJ-1/PfpI"/>
</dbReference>
<dbReference type="GO" id="GO:0043565">
    <property type="term" value="F:sequence-specific DNA binding"/>
    <property type="evidence" value="ECO:0007669"/>
    <property type="project" value="InterPro"/>
</dbReference>
<dbReference type="InterPro" id="IPR018060">
    <property type="entry name" value="HTH_AraC"/>
</dbReference>
<dbReference type="InterPro" id="IPR029062">
    <property type="entry name" value="Class_I_gatase-like"/>
</dbReference>
<dbReference type="Proteomes" id="UP000001937">
    <property type="component" value="Chromosome"/>
</dbReference>
<dbReference type="Pfam" id="PF01965">
    <property type="entry name" value="DJ-1_PfpI"/>
    <property type="match status" value="1"/>
</dbReference>
<evidence type="ECO:0000313" key="5">
    <source>
        <dbReference type="EMBL" id="ABD11370.1"/>
    </source>
</evidence>
<evidence type="ECO:0000259" key="4">
    <source>
        <dbReference type="PROSITE" id="PS01124"/>
    </source>
</evidence>
<dbReference type="PANTHER" id="PTHR43130:SF3">
    <property type="entry name" value="HTH-TYPE TRANSCRIPTIONAL REGULATOR RV1931C"/>
    <property type="match status" value="1"/>
</dbReference>
<gene>
    <name evidence="5" type="ordered locus">Francci3_1996</name>
</gene>
<dbReference type="HOGENOM" id="CLU_000445_59_0_11"/>
<dbReference type="AlphaFoldDB" id="Q2JBH2"/>
<feature type="domain" description="HTH araC/xylS-type" evidence="4">
    <location>
        <begin position="231"/>
        <end position="329"/>
    </location>
</feature>